<dbReference type="InterPro" id="IPR045225">
    <property type="entry name" value="Uracil/uridine/allantoin_perm"/>
</dbReference>
<dbReference type="KEGG" id="rgr:FZ934_15495"/>
<accession>A0A5Q0CD53</accession>
<comment type="subcellular location">
    <subcellularLocation>
        <location evidence="1">Membrane</location>
        <topology evidence="1">Multi-pass membrane protein</topology>
    </subcellularLocation>
</comment>
<keyword evidence="5 6" id="KW-0472">Membrane</keyword>
<keyword evidence="3 6" id="KW-0812">Transmembrane</keyword>
<dbReference type="AlphaFoldDB" id="A0A5Q0CD53"/>
<dbReference type="RefSeq" id="WP_153271778.1">
    <property type="nucleotide sequence ID" value="NZ_CP043498.1"/>
</dbReference>
<dbReference type="Proteomes" id="UP000326881">
    <property type="component" value="Chromosome"/>
</dbReference>
<dbReference type="PANTHER" id="PTHR30618">
    <property type="entry name" value="NCS1 FAMILY PURINE/PYRIMIDINE TRANSPORTER"/>
    <property type="match status" value="1"/>
</dbReference>
<name>A0A5Q0CD53_9HYPH</name>
<keyword evidence="4 6" id="KW-1133">Transmembrane helix</keyword>
<reference evidence="7 8" key="1">
    <citation type="submission" date="2019-08" db="EMBL/GenBank/DDBJ databases">
        <title>Prosopis cineraria nodule microbiome.</title>
        <authorList>
            <person name="Ali R."/>
            <person name="Chaluvadi S.R."/>
            <person name="Wang X."/>
        </authorList>
    </citation>
    <scope>NUCLEOTIDE SEQUENCE [LARGE SCALE GENOMIC DNA]</scope>
    <source>
        <strain evidence="7 8">BG7</strain>
    </source>
</reference>
<comment type="similarity">
    <text evidence="2">Belongs to the purine-cytosine permease (2.A.39) family.</text>
</comment>
<feature type="transmembrane region" description="Helical" evidence="6">
    <location>
        <begin position="180"/>
        <end position="198"/>
    </location>
</feature>
<dbReference type="GO" id="GO:0005886">
    <property type="term" value="C:plasma membrane"/>
    <property type="evidence" value="ECO:0007669"/>
    <property type="project" value="TreeGrafter"/>
</dbReference>
<dbReference type="EMBL" id="CP043498">
    <property type="protein sequence ID" value="QFY61679.1"/>
    <property type="molecule type" value="Genomic_DNA"/>
</dbReference>
<feature type="transmembrane region" description="Helical" evidence="6">
    <location>
        <begin position="40"/>
        <end position="73"/>
    </location>
</feature>
<evidence type="ECO:0000256" key="5">
    <source>
        <dbReference type="ARBA" id="ARBA00023136"/>
    </source>
</evidence>
<evidence type="ECO:0000256" key="1">
    <source>
        <dbReference type="ARBA" id="ARBA00004141"/>
    </source>
</evidence>
<dbReference type="OrthoDB" id="9780088at2"/>
<gene>
    <name evidence="7" type="ORF">FZ934_15495</name>
</gene>
<feature type="transmembrane region" description="Helical" evidence="6">
    <location>
        <begin position="230"/>
        <end position="249"/>
    </location>
</feature>
<proteinExistence type="inferred from homology"/>
<dbReference type="GO" id="GO:0015205">
    <property type="term" value="F:nucleobase transmembrane transporter activity"/>
    <property type="evidence" value="ECO:0007669"/>
    <property type="project" value="TreeGrafter"/>
</dbReference>
<feature type="transmembrane region" description="Helical" evidence="6">
    <location>
        <begin position="108"/>
        <end position="131"/>
    </location>
</feature>
<keyword evidence="8" id="KW-1185">Reference proteome</keyword>
<evidence type="ECO:0000256" key="4">
    <source>
        <dbReference type="ARBA" id="ARBA00022989"/>
    </source>
</evidence>
<dbReference type="PANTHER" id="PTHR30618:SF6">
    <property type="entry name" value="NCS1 FAMILY NUCLEOBASE:CATION SYMPORTER-1"/>
    <property type="match status" value="1"/>
</dbReference>
<feature type="transmembrane region" description="Helical" evidence="6">
    <location>
        <begin position="269"/>
        <end position="291"/>
    </location>
</feature>
<feature type="transmembrane region" description="Helical" evidence="6">
    <location>
        <begin position="151"/>
        <end position="168"/>
    </location>
</feature>
<dbReference type="InterPro" id="IPR001248">
    <property type="entry name" value="Pur-cyt_permease"/>
</dbReference>
<sequence>MTISNPSPSLYNEDLAPAEERKWGAFSIFNVWTSDVHSLWGYYLAASLFLLCGSFINFVIAIGIGSLVIFFLMSLVGNAGVKTGVPFPVLARASFGTFGANAPALVRAVVACFWYGAQTAAASGAIVALLIRNDSILAFHQNSHMLGHSTLEVICYVIIWALQLLIIQRGMETVRKFQDLAGPAVWIMMLVLAVYLVVKAGTFSFGSEIPRDVLIEKTKDAGISYEPGSFPALAAVAATWITYFAALYLNFCDFSRYAKDTKTLRTGNLWGLPINLLAFCLVAGVTTTAAFTVYGEVLLHPEAISAKFDSWFLALLAALTFAVATLGINVVANFVSPAFDFSNVFPRQISFKRGGYIAALIALVLYPFAPWETGAAHFVNFIGSTMGPIFGIMMVDYYLIRKGELNVADLYQENGEFRFQNGWHGNAFIALIIGALFSSILPTFTSILPEWWGTYGWFFGVGIGGAVYYVLRMSARGSAVGAASR</sequence>
<feature type="transmembrane region" description="Helical" evidence="6">
    <location>
        <begin position="375"/>
        <end position="400"/>
    </location>
</feature>
<feature type="transmembrane region" description="Helical" evidence="6">
    <location>
        <begin position="454"/>
        <end position="471"/>
    </location>
</feature>
<evidence type="ECO:0000256" key="3">
    <source>
        <dbReference type="ARBA" id="ARBA00022692"/>
    </source>
</evidence>
<organism evidence="7 8">
    <name type="scientific">Rhizobium grahamii</name>
    <dbReference type="NCBI Taxonomy" id="1120045"/>
    <lineage>
        <taxon>Bacteria</taxon>
        <taxon>Pseudomonadati</taxon>
        <taxon>Pseudomonadota</taxon>
        <taxon>Alphaproteobacteria</taxon>
        <taxon>Hyphomicrobiales</taxon>
        <taxon>Rhizobiaceae</taxon>
        <taxon>Rhizobium/Agrobacterium group</taxon>
        <taxon>Rhizobium</taxon>
    </lineage>
</organism>
<dbReference type="Gene3D" id="1.10.4160.10">
    <property type="entry name" value="Hydantoin permease"/>
    <property type="match status" value="1"/>
</dbReference>
<evidence type="ECO:0000313" key="8">
    <source>
        <dbReference type="Proteomes" id="UP000326881"/>
    </source>
</evidence>
<feature type="transmembrane region" description="Helical" evidence="6">
    <location>
        <begin position="427"/>
        <end position="448"/>
    </location>
</feature>
<evidence type="ECO:0000256" key="2">
    <source>
        <dbReference type="ARBA" id="ARBA00008974"/>
    </source>
</evidence>
<evidence type="ECO:0000313" key="7">
    <source>
        <dbReference type="EMBL" id="QFY61679.1"/>
    </source>
</evidence>
<feature type="transmembrane region" description="Helical" evidence="6">
    <location>
        <begin position="311"/>
        <end position="332"/>
    </location>
</feature>
<evidence type="ECO:0000256" key="6">
    <source>
        <dbReference type="SAM" id="Phobius"/>
    </source>
</evidence>
<protein>
    <submittedName>
        <fullName evidence="7">NCS1 family nucleobase:cation symporter-1</fullName>
    </submittedName>
</protein>
<feature type="transmembrane region" description="Helical" evidence="6">
    <location>
        <begin position="353"/>
        <end position="369"/>
    </location>
</feature>
<dbReference type="Pfam" id="PF02133">
    <property type="entry name" value="Transp_cyt_pur"/>
    <property type="match status" value="1"/>
</dbReference>